<keyword evidence="1" id="KW-0472">Membrane</keyword>
<accession>A0A7C9UV19</accession>
<gene>
    <name evidence="2" type="ORF">G4223_11365</name>
</gene>
<proteinExistence type="predicted"/>
<feature type="transmembrane region" description="Helical" evidence="1">
    <location>
        <begin position="36"/>
        <end position="55"/>
    </location>
</feature>
<organism evidence="2 3">
    <name type="scientific">Magnetospirillum aberrantis SpK</name>
    <dbReference type="NCBI Taxonomy" id="908842"/>
    <lineage>
        <taxon>Bacteria</taxon>
        <taxon>Pseudomonadati</taxon>
        <taxon>Pseudomonadota</taxon>
        <taxon>Alphaproteobacteria</taxon>
        <taxon>Rhodospirillales</taxon>
        <taxon>Rhodospirillaceae</taxon>
        <taxon>Magnetospirillum</taxon>
    </lineage>
</organism>
<comment type="caution">
    <text evidence="2">The sequence shown here is derived from an EMBL/GenBank/DDBJ whole genome shotgun (WGS) entry which is preliminary data.</text>
</comment>
<keyword evidence="3" id="KW-1185">Reference proteome</keyword>
<feature type="transmembrane region" description="Helical" evidence="1">
    <location>
        <begin position="176"/>
        <end position="195"/>
    </location>
</feature>
<evidence type="ECO:0000313" key="3">
    <source>
        <dbReference type="Proteomes" id="UP000480684"/>
    </source>
</evidence>
<feature type="transmembrane region" description="Helical" evidence="1">
    <location>
        <begin position="95"/>
        <end position="114"/>
    </location>
</feature>
<feature type="transmembrane region" description="Helical" evidence="1">
    <location>
        <begin position="6"/>
        <end position="29"/>
    </location>
</feature>
<sequence length="201" mass="21536">MSVDQQIITMMVPLSVLLLSGGLGLHWVGGHRATGVGHWIAGHMLVAVGVLVIGFRQDLPFPLTGAAGAPCILGGFLAVRMGLRRFQEKDGLGVHWWALMLASLGFNAFCFDLPPVHLRIAGNTASIAMVAFGLAWELLRSHIGPFHRWVGGGLSLFIAGYLTFRAATIAANPEITAPLAGGVYGAWAYVALIVWTRPTRW</sequence>
<dbReference type="EMBL" id="JAAIYP010000038">
    <property type="protein sequence ID" value="NFV80706.1"/>
    <property type="molecule type" value="Genomic_DNA"/>
</dbReference>
<feature type="transmembrane region" description="Helical" evidence="1">
    <location>
        <begin position="61"/>
        <end position="83"/>
    </location>
</feature>
<dbReference type="Proteomes" id="UP000480684">
    <property type="component" value="Unassembled WGS sequence"/>
</dbReference>
<dbReference type="AlphaFoldDB" id="A0A7C9UV19"/>
<name>A0A7C9UV19_9PROT</name>
<feature type="transmembrane region" description="Helical" evidence="1">
    <location>
        <begin position="120"/>
        <end position="139"/>
    </location>
</feature>
<keyword evidence="1" id="KW-0812">Transmembrane</keyword>
<evidence type="ECO:0000313" key="2">
    <source>
        <dbReference type="EMBL" id="NFV80706.1"/>
    </source>
</evidence>
<evidence type="ECO:0008006" key="4">
    <source>
        <dbReference type="Google" id="ProtNLM"/>
    </source>
</evidence>
<evidence type="ECO:0000256" key="1">
    <source>
        <dbReference type="SAM" id="Phobius"/>
    </source>
</evidence>
<protein>
    <recommendedName>
        <fullName evidence="4">DUF2306 domain-containing protein</fullName>
    </recommendedName>
</protein>
<feature type="transmembrane region" description="Helical" evidence="1">
    <location>
        <begin position="146"/>
        <end position="164"/>
    </location>
</feature>
<dbReference type="RefSeq" id="WP_163679446.1">
    <property type="nucleotide sequence ID" value="NZ_JAAIYP010000038.1"/>
</dbReference>
<reference evidence="2 3" key="1">
    <citation type="submission" date="2020-02" db="EMBL/GenBank/DDBJ databases">
        <authorList>
            <person name="Dziuba M."/>
            <person name="Kuznetsov B."/>
            <person name="Mardanov A."/>
            <person name="Ravin N."/>
            <person name="Grouzdev D."/>
        </authorList>
    </citation>
    <scope>NUCLEOTIDE SEQUENCE [LARGE SCALE GENOMIC DNA]</scope>
    <source>
        <strain evidence="2 3">SpK</strain>
    </source>
</reference>
<keyword evidence="1" id="KW-1133">Transmembrane helix</keyword>